<comment type="caution">
    <text evidence="1">The sequence shown here is derived from an EMBL/GenBank/DDBJ whole genome shotgun (WGS) entry which is preliminary data.</text>
</comment>
<protein>
    <submittedName>
        <fullName evidence="1">Uncharacterized protein</fullName>
    </submittedName>
</protein>
<dbReference type="EMBL" id="BGPR01001978">
    <property type="protein sequence ID" value="GBM65414.1"/>
    <property type="molecule type" value="Genomic_DNA"/>
</dbReference>
<dbReference type="OrthoDB" id="6427993at2759"/>
<dbReference type="Proteomes" id="UP000499080">
    <property type="component" value="Unassembled WGS sequence"/>
</dbReference>
<reference evidence="1 2" key="1">
    <citation type="journal article" date="2019" name="Sci. Rep.">
        <title>Orb-weaving spider Araneus ventricosus genome elucidates the spidroin gene catalogue.</title>
        <authorList>
            <person name="Kono N."/>
            <person name="Nakamura H."/>
            <person name="Ohtoshi R."/>
            <person name="Moran D.A.P."/>
            <person name="Shinohara A."/>
            <person name="Yoshida Y."/>
            <person name="Fujiwara M."/>
            <person name="Mori M."/>
            <person name="Tomita M."/>
            <person name="Arakawa K."/>
        </authorList>
    </citation>
    <scope>NUCLEOTIDE SEQUENCE [LARGE SCALE GENOMIC DNA]</scope>
</reference>
<gene>
    <name evidence="1" type="ORF">AVEN_71104_1</name>
</gene>
<evidence type="ECO:0000313" key="2">
    <source>
        <dbReference type="Proteomes" id="UP000499080"/>
    </source>
</evidence>
<keyword evidence="2" id="KW-1185">Reference proteome</keyword>
<organism evidence="1 2">
    <name type="scientific">Araneus ventricosus</name>
    <name type="common">Orbweaver spider</name>
    <name type="synonym">Epeira ventricosa</name>
    <dbReference type="NCBI Taxonomy" id="182803"/>
    <lineage>
        <taxon>Eukaryota</taxon>
        <taxon>Metazoa</taxon>
        <taxon>Ecdysozoa</taxon>
        <taxon>Arthropoda</taxon>
        <taxon>Chelicerata</taxon>
        <taxon>Arachnida</taxon>
        <taxon>Araneae</taxon>
        <taxon>Araneomorphae</taxon>
        <taxon>Entelegynae</taxon>
        <taxon>Araneoidea</taxon>
        <taxon>Araneidae</taxon>
        <taxon>Araneus</taxon>
    </lineage>
</organism>
<name>A0A4Y2HJ44_ARAVE</name>
<proteinExistence type="predicted"/>
<dbReference type="AlphaFoldDB" id="A0A4Y2HJ44"/>
<evidence type="ECO:0000313" key="1">
    <source>
        <dbReference type="EMBL" id="GBM65414.1"/>
    </source>
</evidence>
<accession>A0A4Y2HJ44</accession>
<sequence length="158" mass="17399">MVESAFELAVPKPITDEGTKYNYCVSHLSPYVAVAIQHQLPSNVQSILDTIEPNTAQKDAEVAYCILVVTPVQVCAVLKSSNVNSDVSGETELLKESLNLPYVCKKTFRTHELKLLEAVKYSCDENMKAASKEVQNLKKAQLVVFLLMARGNGEAICH</sequence>